<name>A0ACC3DYG5_9PEZI</name>
<keyword evidence="2" id="KW-1185">Reference proteome</keyword>
<organism evidence="1 2">
    <name type="scientific">Coniosporium uncinatum</name>
    <dbReference type="NCBI Taxonomy" id="93489"/>
    <lineage>
        <taxon>Eukaryota</taxon>
        <taxon>Fungi</taxon>
        <taxon>Dikarya</taxon>
        <taxon>Ascomycota</taxon>
        <taxon>Pezizomycotina</taxon>
        <taxon>Dothideomycetes</taxon>
        <taxon>Dothideomycetes incertae sedis</taxon>
        <taxon>Coniosporium</taxon>
    </lineage>
</organism>
<comment type="caution">
    <text evidence="1">The sequence shown here is derived from an EMBL/GenBank/DDBJ whole genome shotgun (WGS) entry which is preliminary data.</text>
</comment>
<dbReference type="EMBL" id="JAWDJW010000044">
    <property type="protein sequence ID" value="KAK3081880.1"/>
    <property type="molecule type" value="Genomic_DNA"/>
</dbReference>
<sequence length="301" mass="34512">MAPKAVPSTHTATYGTAFKILELHYKYQQNLERERKRVEERNGDITSEGNYIGVVKYMNRNRHVVIDATEKVKEKLHNKNERLKQIAAEVRDVELARAQSDTLMQEGPEEILKKSSGGLRDEASPAASARQELLKNLQEHTMKVLGLPEFIFDKRLVQDFKYFLKGKWGDQSWQPLGADAELMDVAVREKDTSTLRSSTGFPAPFLGQAYLRLYRELKAVTSQMEELQKEHDHAIDELDKREDEWSTQHTKTNTELEAAKLEASRLQDAAKEAEMLKAANKEVDQELETAKAKLREQHDSF</sequence>
<accession>A0ACC3DYG5</accession>
<evidence type="ECO:0000313" key="1">
    <source>
        <dbReference type="EMBL" id="KAK3081880.1"/>
    </source>
</evidence>
<evidence type="ECO:0000313" key="2">
    <source>
        <dbReference type="Proteomes" id="UP001186974"/>
    </source>
</evidence>
<reference evidence="1" key="1">
    <citation type="submission" date="2024-09" db="EMBL/GenBank/DDBJ databases">
        <title>Black Yeasts Isolated from many extreme environments.</title>
        <authorList>
            <person name="Coleine C."/>
            <person name="Stajich J.E."/>
            <person name="Selbmann L."/>
        </authorList>
    </citation>
    <scope>NUCLEOTIDE SEQUENCE</scope>
    <source>
        <strain evidence="1">CCFEE 5737</strain>
    </source>
</reference>
<dbReference type="Proteomes" id="UP001186974">
    <property type="component" value="Unassembled WGS sequence"/>
</dbReference>
<proteinExistence type="predicted"/>
<protein>
    <submittedName>
        <fullName evidence="1">Uncharacterized protein</fullName>
    </submittedName>
</protein>
<gene>
    <name evidence="1" type="ORF">LTS18_013976</name>
</gene>